<keyword evidence="3" id="KW-1185">Reference proteome</keyword>
<comment type="caution">
    <text evidence="2">The sequence shown here is derived from an EMBL/GenBank/DDBJ whole genome shotgun (WGS) entry which is preliminary data.</text>
</comment>
<keyword evidence="1" id="KW-0175">Coiled coil</keyword>
<feature type="coiled-coil region" evidence="1">
    <location>
        <begin position="79"/>
        <end position="106"/>
    </location>
</feature>
<dbReference type="Proteomes" id="UP000621799">
    <property type="component" value="Unassembled WGS sequence"/>
</dbReference>
<accession>A0A928VUX9</accession>
<dbReference type="GO" id="GO:0010027">
    <property type="term" value="P:thylakoid membrane organization"/>
    <property type="evidence" value="ECO:0007669"/>
    <property type="project" value="InterPro"/>
</dbReference>
<proteinExistence type="predicted"/>
<evidence type="ECO:0000313" key="2">
    <source>
        <dbReference type="EMBL" id="MBE9040804.1"/>
    </source>
</evidence>
<dbReference type="EMBL" id="JADEXN010000120">
    <property type="protein sequence ID" value="MBE9040804.1"/>
    <property type="molecule type" value="Genomic_DNA"/>
</dbReference>
<protein>
    <recommendedName>
        <fullName evidence="4">Thylakoid lumen protein</fullName>
    </recommendedName>
</protein>
<gene>
    <name evidence="2" type="ORF">IQ235_08435</name>
</gene>
<dbReference type="InterPro" id="IPR040003">
    <property type="entry name" value="PG18-like"/>
</dbReference>
<evidence type="ECO:0000256" key="1">
    <source>
        <dbReference type="SAM" id="Coils"/>
    </source>
</evidence>
<dbReference type="PANTHER" id="PTHR35745:SF1">
    <property type="entry name" value="OS04G0513000 PROTEIN"/>
    <property type="match status" value="1"/>
</dbReference>
<dbReference type="RefSeq" id="WP_264321043.1">
    <property type="nucleotide sequence ID" value="NZ_JADEXN010000120.1"/>
</dbReference>
<dbReference type="AlphaFoldDB" id="A0A928VUX9"/>
<dbReference type="Pfam" id="PF20711">
    <property type="entry name" value="DUF6825"/>
    <property type="match status" value="1"/>
</dbReference>
<organism evidence="2 3">
    <name type="scientific">Zarconia navalis LEGE 11467</name>
    <dbReference type="NCBI Taxonomy" id="1828826"/>
    <lineage>
        <taxon>Bacteria</taxon>
        <taxon>Bacillati</taxon>
        <taxon>Cyanobacteriota</taxon>
        <taxon>Cyanophyceae</taxon>
        <taxon>Oscillatoriophycideae</taxon>
        <taxon>Oscillatoriales</taxon>
        <taxon>Oscillatoriales incertae sedis</taxon>
        <taxon>Zarconia</taxon>
        <taxon>Zarconia navalis</taxon>
    </lineage>
</organism>
<name>A0A928VUX9_9CYAN</name>
<evidence type="ECO:0008006" key="4">
    <source>
        <dbReference type="Google" id="ProtNLM"/>
    </source>
</evidence>
<dbReference type="PANTHER" id="PTHR35745">
    <property type="entry name" value="BNACNNG14650D PROTEIN"/>
    <property type="match status" value="1"/>
</dbReference>
<evidence type="ECO:0000313" key="3">
    <source>
        <dbReference type="Proteomes" id="UP000621799"/>
    </source>
</evidence>
<sequence length="108" mass="12138">MTNSLVRSFFVGRVLAESIGESFEKVLTNGLSELGKFDAEQREQLRQFTEEVMSRAERAQDAAMEGRSTISVDFSSSSDLDLQATIDDLRAEIAQLRTELQRYRSQAA</sequence>
<reference evidence="2" key="1">
    <citation type="submission" date="2020-10" db="EMBL/GenBank/DDBJ databases">
        <authorList>
            <person name="Castelo-Branco R."/>
            <person name="Eusebio N."/>
            <person name="Adriana R."/>
            <person name="Vieira A."/>
            <person name="Brugerolle De Fraissinette N."/>
            <person name="Rezende De Castro R."/>
            <person name="Schneider M.P."/>
            <person name="Vasconcelos V."/>
            <person name="Leao P.N."/>
        </authorList>
    </citation>
    <scope>NUCLEOTIDE SEQUENCE</scope>
    <source>
        <strain evidence="2">LEGE 11467</strain>
    </source>
</reference>